<evidence type="ECO:0000256" key="2">
    <source>
        <dbReference type="ARBA" id="ARBA00022692"/>
    </source>
</evidence>
<proteinExistence type="inferred from homology"/>
<keyword evidence="4 5" id="KW-0472">Membrane</keyword>
<dbReference type="InterPro" id="IPR007269">
    <property type="entry name" value="ICMT_MeTrfase"/>
</dbReference>
<comment type="catalytic activity">
    <reaction evidence="5">
        <text>[protein]-C-terminal S-[(2E,6E)-farnesyl]-L-cysteine + S-adenosyl-L-methionine = [protein]-C-terminal S-[(2E,6E)-farnesyl]-L-cysteine methyl ester + S-adenosyl-L-homocysteine</text>
        <dbReference type="Rhea" id="RHEA:21672"/>
        <dbReference type="Rhea" id="RHEA-COMP:12125"/>
        <dbReference type="Rhea" id="RHEA-COMP:12126"/>
        <dbReference type="ChEBI" id="CHEBI:57856"/>
        <dbReference type="ChEBI" id="CHEBI:59789"/>
        <dbReference type="ChEBI" id="CHEBI:90510"/>
        <dbReference type="ChEBI" id="CHEBI:90511"/>
        <dbReference type="EC" id="2.1.1.100"/>
    </reaction>
</comment>
<dbReference type="GO" id="GO:0005789">
    <property type="term" value="C:endoplasmic reticulum membrane"/>
    <property type="evidence" value="ECO:0007669"/>
    <property type="project" value="UniProtKB-SubCell"/>
</dbReference>
<dbReference type="Pfam" id="PF04140">
    <property type="entry name" value="ICMT"/>
    <property type="match status" value="1"/>
</dbReference>
<dbReference type="EMBL" id="KN840457">
    <property type="protein sequence ID" value="KIP10232.1"/>
    <property type="molecule type" value="Genomic_DNA"/>
</dbReference>
<keyword evidence="3 5" id="KW-1133">Transmembrane helix</keyword>
<feature type="transmembrane region" description="Helical" evidence="5">
    <location>
        <begin position="64"/>
        <end position="84"/>
    </location>
</feature>
<comment type="subcellular location">
    <subcellularLocation>
        <location evidence="5">Endoplasmic reticulum membrane</location>
        <topology evidence="5">Multi-pass membrane protein</topology>
    </subcellularLocation>
    <subcellularLocation>
        <location evidence="1">Membrane</location>
        <topology evidence="1">Multi-pass membrane protein</topology>
    </subcellularLocation>
</comment>
<sequence>SASQIRASSIWIAGYLLMHAGATLRLACYRALGRFFTFELVIKKGHVLVTSGPYSIVRHPGYTAVWMITIGVLLCQTGPGSWYMECVGWSSVASRVFLVVWVSGCMFIPAGLMARVRVEDAILLQEFGHEWTLYSKSTPWKLFPYLY</sequence>
<keyword evidence="5" id="KW-0808">Transferase</keyword>
<comment type="caution">
    <text evidence="5">Lacks conserved residue(s) required for the propagation of feature annotation.</text>
</comment>
<evidence type="ECO:0000256" key="4">
    <source>
        <dbReference type="ARBA" id="ARBA00023136"/>
    </source>
</evidence>
<evidence type="ECO:0000256" key="5">
    <source>
        <dbReference type="RuleBase" id="RU362022"/>
    </source>
</evidence>
<keyword evidence="5" id="KW-0256">Endoplasmic reticulum</keyword>
<evidence type="ECO:0000256" key="1">
    <source>
        <dbReference type="ARBA" id="ARBA00004141"/>
    </source>
</evidence>
<feature type="transmembrane region" description="Helical" evidence="5">
    <location>
        <begin position="96"/>
        <end position="114"/>
    </location>
</feature>
<keyword evidence="2 5" id="KW-0812">Transmembrane</keyword>
<reference evidence="6 7" key="1">
    <citation type="journal article" date="2014" name="PLoS Genet.">
        <title>Analysis of the Phlebiopsis gigantea genome, transcriptome and secretome provides insight into its pioneer colonization strategies of wood.</title>
        <authorList>
            <person name="Hori C."/>
            <person name="Ishida T."/>
            <person name="Igarashi K."/>
            <person name="Samejima M."/>
            <person name="Suzuki H."/>
            <person name="Master E."/>
            <person name="Ferreira P."/>
            <person name="Ruiz-Duenas F.J."/>
            <person name="Held B."/>
            <person name="Canessa P."/>
            <person name="Larrondo L.F."/>
            <person name="Schmoll M."/>
            <person name="Druzhinina I.S."/>
            <person name="Kubicek C.P."/>
            <person name="Gaskell J.A."/>
            <person name="Kersten P."/>
            <person name="St John F."/>
            <person name="Glasner J."/>
            <person name="Sabat G."/>
            <person name="Splinter BonDurant S."/>
            <person name="Syed K."/>
            <person name="Yadav J."/>
            <person name="Mgbeahuruike A.C."/>
            <person name="Kovalchuk A."/>
            <person name="Asiegbu F.O."/>
            <person name="Lackner G."/>
            <person name="Hoffmeister D."/>
            <person name="Rencoret J."/>
            <person name="Gutierrez A."/>
            <person name="Sun H."/>
            <person name="Lindquist E."/>
            <person name="Barry K."/>
            <person name="Riley R."/>
            <person name="Grigoriev I.V."/>
            <person name="Henrissat B."/>
            <person name="Kues U."/>
            <person name="Berka R.M."/>
            <person name="Martinez A.T."/>
            <person name="Covert S.F."/>
            <person name="Blanchette R.A."/>
            <person name="Cullen D."/>
        </authorList>
    </citation>
    <scope>NUCLEOTIDE SEQUENCE [LARGE SCALE GENOMIC DNA]</scope>
    <source>
        <strain evidence="6 7">11061_1 CR5-6</strain>
    </source>
</reference>
<keyword evidence="5" id="KW-0489">Methyltransferase</keyword>
<keyword evidence="5" id="KW-0949">S-adenosyl-L-methionine</keyword>
<accession>A0A0C3SBQ7</accession>
<gene>
    <name evidence="6" type="ORF">PHLGIDRAFT_66022</name>
</gene>
<dbReference type="AlphaFoldDB" id="A0A0C3SBQ7"/>
<dbReference type="PANTHER" id="PTHR12714:SF9">
    <property type="entry name" value="PROTEIN-S-ISOPRENYLCYSTEINE O-METHYLTRANSFERASE"/>
    <property type="match status" value="1"/>
</dbReference>
<evidence type="ECO:0000313" key="6">
    <source>
        <dbReference type="EMBL" id="KIP10232.1"/>
    </source>
</evidence>
<comment type="similarity">
    <text evidence="5">Belongs to the class VI-like SAM-binding methyltransferase superfamily. Isoprenylcysteine carboxyl methyltransferase family.</text>
</comment>
<dbReference type="Proteomes" id="UP000053257">
    <property type="component" value="Unassembled WGS sequence"/>
</dbReference>
<evidence type="ECO:0000256" key="3">
    <source>
        <dbReference type="ARBA" id="ARBA00022989"/>
    </source>
</evidence>
<dbReference type="Gene3D" id="1.20.120.1630">
    <property type="match status" value="1"/>
</dbReference>
<dbReference type="GO" id="GO:0004671">
    <property type="term" value="F:protein C-terminal S-isoprenylcysteine carboxyl O-methyltransferase activity"/>
    <property type="evidence" value="ECO:0007669"/>
    <property type="project" value="UniProtKB-EC"/>
</dbReference>
<evidence type="ECO:0000313" key="7">
    <source>
        <dbReference type="Proteomes" id="UP000053257"/>
    </source>
</evidence>
<protein>
    <recommendedName>
        <fullName evidence="5">Protein-S-isoprenylcysteine O-methyltransferase</fullName>
        <ecNumber evidence="5">2.1.1.100</ecNumber>
    </recommendedName>
</protein>
<feature type="non-terminal residue" evidence="6">
    <location>
        <position position="1"/>
    </location>
</feature>
<organism evidence="6 7">
    <name type="scientific">Phlebiopsis gigantea (strain 11061_1 CR5-6)</name>
    <name type="common">White-rot fungus</name>
    <name type="synonym">Peniophora gigantea</name>
    <dbReference type="NCBI Taxonomy" id="745531"/>
    <lineage>
        <taxon>Eukaryota</taxon>
        <taxon>Fungi</taxon>
        <taxon>Dikarya</taxon>
        <taxon>Basidiomycota</taxon>
        <taxon>Agaricomycotina</taxon>
        <taxon>Agaricomycetes</taxon>
        <taxon>Polyporales</taxon>
        <taxon>Phanerochaetaceae</taxon>
        <taxon>Phlebiopsis</taxon>
    </lineage>
</organism>
<dbReference type="GO" id="GO:0032259">
    <property type="term" value="P:methylation"/>
    <property type="evidence" value="ECO:0007669"/>
    <property type="project" value="UniProtKB-KW"/>
</dbReference>
<dbReference type="PANTHER" id="PTHR12714">
    <property type="entry name" value="PROTEIN-S ISOPRENYLCYSTEINE O-METHYLTRANSFERASE"/>
    <property type="match status" value="1"/>
</dbReference>
<name>A0A0C3SBQ7_PHLG1</name>
<dbReference type="HOGENOM" id="CLU_065200_6_2_1"/>
<keyword evidence="7" id="KW-1185">Reference proteome</keyword>
<dbReference type="EC" id="2.1.1.100" evidence="5"/>
<dbReference type="OrthoDB" id="422086at2759"/>